<evidence type="ECO:0000259" key="2">
    <source>
        <dbReference type="Pfam" id="PF00857"/>
    </source>
</evidence>
<feature type="domain" description="Isochorismatase-like" evidence="2">
    <location>
        <begin position="10"/>
        <end position="186"/>
    </location>
</feature>
<dbReference type="EMBL" id="JBHSDP010000029">
    <property type="protein sequence ID" value="MFC4332845.1"/>
    <property type="molecule type" value="Genomic_DNA"/>
</dbReference>
<comment type="caution">
    <text evidence="3">The sequence shown here is derived from an EMBL/GenBank/DDBJ whole genome shotgun (WGS) entry which is preliminary data.</text>
</comment>
<gene>
    <name evidence="3" type="ORF">ACFPC0_34785</name>
</gene>
<evidence type="ECO:0000313" key="4">
    <source>
        <dbReference type="Proteomes" id="UP001595824"/>
    </source>
</evidence>
<sequence length="196" mass="20572">MALTALDPRTALVVIDLQAGIAAAPVVPHSGAEVVARSVRLAEAFRARDLPVVLVRVSFADDQGDVVPGRTEATRGGGGGARPDGWDVIVPELAGHAGDITVTKHNWGAFHGTDLDVQLRRRGVTQIVLTGIATSIGVESTARAAHEHGYHVTLATDAMADMDAEAHEGSLRRIFPRLGETGTTDEVLELLAKTHG</sequence>
<organism evidence="3 4">
    <name type="scientific">Streptomyces andamanensis</name>
    <dbReference type="NCBI Taxonomy" id="1565035"/>
    <lineage>
        <taxon>Bacteria</taxon>
        <taxon>Bacillati</taxon>
        <taxon>Actinomycetota</taxon>
        <taxon>Actinomycetes</taxon>
        <taxon>Kitasatosporales</taxon>
        <taxon>Streptomycetaceae</taxon>
        <taxon>Streptomyces</taxon>
    </lineage>
</organism>
<dbReference type="RefSeq" id="WP_381744245.1">
    <property type="nucleotide sequence ID" value="NZ_JBHSDP010000029.1"/>
</dbReference>
<dbReference type="PANTHER" id="PTHR43540:SF7">
    <property type="entry name" value="ISOCHORISMATASE FAMILY PROTEIN YECD"/>
    <property type="match status" value="1"/>
</dbReference>
<evidence type="ECO:0000313" key="3">
    <source>
        <dbReference type="EMBL" id="MFC4332845.1"/>
    </source>
</evidence>
<dbReference type="CDD" id="cd00431">
    <property type="entry name" value="cysteine_hydrolases"/>
    <property type="match status" value="1"/>
</dbReference>
<name>A0ABV8TQA0_9ACTN</name>
<dbReference type="InterPro" id="IPR036380">
    <property type="entry name" value="Isochorismatase-like_sf"/>
</dbReference>
<dbReference type="Proteomes" id="UP001595824">
    <property type="component" value="Unassembled WGS sequence"/>
</dbReference>
<dbReference type="Gene3D" id="3.40.50.850">
    <property type="entry name" value="Isochorismatase-like"/>
    <property type="match status" value="1"/>
</dbReference>
<dbReference type="InterPro" id="IPR050272">
    <property type="entry name" value="Isochorismatase-like_hydrls"/>
</dbReference>
<reference evidence="4" key="1">
    <citation type="journal article" date="2019" name="Int. J. Syst. Evol. Microbiol.">
        <title>The Global Catalogue of Microorganisms (GCM) 10K type strain sequencing project: providing services to taxonomists for standard genome sequencing and annotation.</title>
        <authorList>
            <consortium name="The Broad Institute Genomics Platform"/>
            <consortium name="The Broad Institute Genome Sequencing Center for Infectious Disease"/>
            <person name="Wu L."/>
            <person name="Ma J."/>
        </authorList>
    </citation>
    <scope>NUCLEOTIDE SEQUENCE [LARGE SCALE GENOMIC DNA]</scope>
    <source>
        <strain evidence="4">PCU 347</strain>
    </source>
</reference>
<dbReference type="Pfam" id="PF00857">
    <property type="entry name" value="Isochorismatase"/>
    <property type="match status" value="1"/>
</dbReference>
<dbReference type="SUPFAM" id="SSF52499">
    <property type="entry name" value="Isochorismatase-like hydrolases"/>
    <property type="match status" value="1"/>
</dbReference>
<dbReference type="PANTHER" id="PTHR43540">
    <property type="entry name" value="PEROXYUREIDOACRYLATE/UREIDOACRYLATE AMIDOHYDROLASE-RELATED"/>
    <property type="match status" value="1"/>
</dbReference>
<accession>A0ABV8TQA0</accession>
<evidence type="ECO:0000256" key="1">
    <source>
        <dbReference type="ARBA" id="ARBA00022801"/>
    </source>
</evidence>
<dbReference type="InterPro" id="IPR000868">
    <property type="entry name" value="Isochorismatase-like_dom"/>
</dbReference>
<protein>
    <submittedName>
        <fullName evidence="3">Isochorismatase family protein</fullName>
    </submittedName>
</protein>
<keyword evidence="1" id="KW-0378">Hydrolase</keyword>
<keyword evidence="4" id="KW-1185">Reference proteome</keyword>
<proteinExistence type="predicted"/>